<reference evidence="2" key="1">
    <citation type="submission" date="2018-11" db="EMBL/GenBank/DDBJ databases">
        <authorList>
            <consortium name="Pathogen Informatics"/>
        </authorList>
    </citation>
    <scope>NUCLEOTIDE SEQUENCE</scope>
</reference>
<feature type="compositionally biased region" description="Polar residues" evidence="1">
    <location>
        <begin position="115"/>
        <end position="126"/>
    </location>
</feature>
<feature type="compositionally biased region" description="Low complexity" evidence="1">
    <location>
        <begin position="12"/>
        <end position="26"/>
    </location>
</feature>
<proteinExistence type="predicted"/>
<evidence type="ECO:0000256" key="1">
    <source>
        <dbReference type="SAM" id="MobiDB-lite"/>
    </source>
</evidence>
<sequence length="134" mass="13389">MDLGIRQPPGPAASVPSAVLVSPASSTGSGGTRPASAAATITSTSSTAKPTTTSIPSAASSVTGVNQAASFHGGVDRKSFDTSAAQPPPKPKRYSQGYLIAPTESTLASDIAEGGQQQQQPLSDDMSQFPDKAS</sequence>
<protein>
    <submittedName>
        <fullName evidence="2">Uncharacterized protein</fullName>
    </submittedName>
</protein>
<dbReference type="AlphaFoldDB" id="A0A3S5FG74"/>
<keyword evidence="3" id="KW-1185">Reference proteome</keyword>
<accession>A0A3S5FG74</accession>
<dbReference type="Proteomes" id="UP000784294">
    <property type="component" value="Unassembled WGS sequence"/>
</dbReference>
<organism evidence="2 3">
    <name type="scientific">Protopolystoma xenopodis</name>
    <dbReference type="NCBI Taxonomy" id="117903"/>
    <lineage>
        <taxon>Eukaryota</taxon>
        <taxon>Metazoa</taxon>
        <taxon>Spiralia</taxon>
        <taxon>Lophotrochozoa</taxon>
        <taxon>Platyhelminthes</taxon>
        <taxon>Monogenea</taxon>
        <taxon>Polyopisthocotylea</taxon>
        <taxon>Polystomatidea</taxon>
        <taxon>Polystomatidae</taxon>
        <taxon>Protopolystoma</taxon>
    </lineage>
</organism>
<feature type="region of interest" description="Disordered" evidence="1">
    <location>
        <begin position="1"/>
        <end position="134"/>
    </location>
</feature>
<name>A0A3S5FG74_9PLAT</name>
<gene>
    <name evidence="2" type="ORF">PXEA_LOCUS29837</name>
</gene>
<evidence type="ECO:0000313" key="3">
    <source>
        <dbReference type="Proteomes" id="UP000784294"/>
    </source>
</evidence>
<feature type="compositionally biased region" description="Low complexity" evidence="1">
    <location>
        <begin position="34"/>
        <end position="61"/>
    </location>
</feature>
<dbReference type="EMBL" id="CAAALY010252148">
    <property type="protein sequence ID" value="VEL36397.1"/>
    <property type="molecule type" value="Genomic_DNA"/>
</dbReference>
<comment type="caution">
    <text evidence="2">The sequence shown here is derived from an EMBL/GenBank/DDBJ whole genome shotgun (WGS) entry which is preliminary data.</text>
</comment>
<evidence type="ECO:0000313" key="2">
    <source>
        <dbReference type="EMBL" id="VEL36397.1"/>
    </source>
</evidence>